<dbReference type="OMA" id="REMPTFL"/>
<organism evidence="3">
    <name type="scientific">Daucus carota subsp. sativus</name>
    <name type="common">Carrot</name>
    <dbReference type="NCBI Taxonomy" id="79200"/>
    <lineage>
        <taxon>Eukaryota</taxon>
        <taxon>Viridiplantae</taxon>
        <taxon>Streptophyta</taxon>
        <taxon>Embryophyta</taxon>
        <taxon>Tracheophyta</taxon>
        <taxon>Spermatophyta</taxon>
        <taxon>Magnoliopsida</taxon>
        <taxon>eudicotyledons</taxon>
        <taxon>Gunneridae</taxon>
        <taxon>Pentapetalae</taxon>
        <taxon>asterids</taxon>
        <taxon>campanulids</taxon>
        <taxon>Apiales</taxon>
        <taxon>Apiaceae</taxon>
        <taxon>Apioideae</taxon>
        <taxon>Scandiceae</taxon>
        <taxon>Daucinae</taxon>
        <taxon>Daucus</taxon>
        <taxon>Daucus sect. Daucus</taxon>
    </lineage>
</organism>
<protein>
    <recommendedName>
        <fullName evidence="2">DUF3741 domain-containing protein</fullName>
    </recommendedName>
</protein>
<dbReference type="KEGG" id="dcr:108207445"/>
<dbReference type="Pfam" id="PF14383">
    <property type="entry name" value="VARLMGL"/>
    <property type="match status" value="1"/>
</dbReference>
<feature type="domain" description="DUF3741" evidence="2">
    <location>
        <begin position="81"/>
        <end position="97"/>
    </location>
</feature>
<evidence type="ECO:0000313" key="5">
    <source>
        <dbReference type="Proteomes" id="UP000077755"/>
    </source>
</evidence>
<dbReference type="EMBL" id="LNRQ01000002">
    <property type="protein sequence ID" value="KZN05050.1"/>
    <property type="molecule type" value="Genomic_DNA"/>
</dbReference>
<proteinExistence type="predicted"/>
<dbReference type="PANTHER" id="PTHR35499:SF1">
    <property type="entry name" value="DUF3741 DOMAIN-CONTAINING PROTEIN"/>
    <property type="match status" value="1"/>
</dbReference>
<feature type="region of interest" description="Disordered" evidence="1">
    <location>
        <begin position="158"/>
        <end position="215"/>
    </location>
</feature>
<feature type="compositionally biased region" description="Low complexity" evidence="1">
    <location>
        <begin position="1"/>
        <end position="19"/>
    </location>
</feature>
<gene>
    <name evidence="3" type="ORF">DCAR_005887</name>
    <name evidence="4" type="ORF">DCAR_0206619</name>
</gene>
<accession>A0A166DBK8</accession>
<reference evidence="4" key="2">
    <citation type="submission" date="2022-03" db="EMBL/GenBank/DDBJ databases">
        <title>Draft title - Genomic analysis of global carrot germplasm unveils the trajectory of domestication and the origin of high carotenoid orange carrot.</title>
        <authorList>
            <person name="Iorizzo M."/>
            <person name="Ellison S."/>
            <person name="Senalik D."/>
            <person name="Macko-Podgorni A."/>
            <person name="Grzebelus D."/>
            <person name="Bostan H."/>
            <person name="Rolling W."/>
            <person name="Curaba J."/>
            <person name="Simon P."/>
        </authorList>
    </citation>
    <scope>NUCLEOTIDE SEQUENCE</scope>
    <source>
        <tissue evidence="4">Leaf</tissue>
    </source>
</reference>
<evidence type="ECO:0000256" key="1">
    <source>
        <dbReference type="SAM" id="MobiDB-lite"/>
    </source>
</evidence>
<evidence type="ECO:0000259" key="2">
    <source>
        <dbReference type="Pfam" id="PF14383"/>
    </source>
</evidence>
<evidence type="ECO:0000313" key="3">
    <source>
        <dbReference type="EMBL" id="KZN05050.1"/>
    </source>
</evidence>
<dbReference type="OrthoDB" id="1924799at2759"/>
<sequence length="410" mass="46620">MKFSYNSSPSSASYTTTNYDESGCQSKPATAGCIHGIIRRFLCFNTSIPTHPSDHFNAEAATACRSLDDASSGIGEASAATPGLVARLMGLDSMPMSDHRDFNSVRRTKSMDSLRDVELVQSKHRHVKSTLSFRDGPSFLELEDEEFFILSFESGGKNKDLRSNSRKSDLGFSEMRTKRSEIKHGDKNRSRQRAENCDKENQGTNQVSDKNSRHPRSVLCAIKNCHENLRSPETVKQQIKKAINNEEPKGGRLRKKKKDQKCSQVKNVETECDSENSSPVSVLEFSELPIEFGVPSAVHKAKLTSSNSRRILFEELKNYKSNPSVIIDDQEAKKQRDTCPEIWKRLIKHSHNYAEIWEEERKFAETDMKQSKWMYRGVLDNEESDEITATFEFEILDQLLQELVDQVFSL</sequence>
<name>A0A166DBK8_DAUCS</name>
<keyword evidence="5" id="KW-1185">Reference proteome</keyword>
<feature type="region of interest" description="Disordered" evidence="1">
    <location>
        <begin position="1"/>
        <end position="23"/>
    </location>
</feature>
<dbReference type="Proteomes" id="UP000077755">
    <property type="component" value="Chromosome 2"/>
</dbReference>
<dbReference type="AlphaFoldDB" id="A0A166DBK8"/>
<dbReference type="EMBL" id="CP093344">
    <property type="protein sequence ID" value="WOG87395.1"/>
    <property type="molecule type" value="Genomic_DNA"/>
</dbReference>
<dbReference type="PANTHER" id="PTHR35499">
    <property type="entry name" value="OS05G0128300 PROTEIN"/>
    <property type="match status" value="1"/>
</dbReference>
<dbReference type="Gramene" id="KZN05050">
    <property type="protein sequence ID" value="KZN05050"/>
    <property type="gene ID" value="DCAR_005887"/>
</dbReference>
<feature type="compositionally biased region" description="Basic and acidic residues" evidence="1">
    <location>
        <begin position="158"/>
        <end position="201"/>
    </location>
</feature>
<reference evidence="3" key="1">
    <citation type="journal article" date="2016" name="Nat. Genet.">
        <title>A high-quality carrot genome assembly provides new insights into carotenoid accumulation and asterid genome evolution.</title>
        <authorList>
            <person name="Iorizzo M."/>
            <person name="Ellison S."/>
            <person name="Senalik D."/>
            <person name="Zeng P."/>
            <person name="Satapoomin P."/>
            <person name="Huang J."/>
            <person name="Bowman M."/>
            <person name="Iovene M."/>
            <person name="Sanseverino W."/>
            <person name="Cavagnaro P."/>
            <person name="Yildiz M."/>
            <person name="Macko-Podgorni A."/>
            <person name="Moranska E."/>
            <person name="Grzebelus E."/>
            <person name="Grzebelus D."/>
            <person name="Ashrafi H."/>
            <person name="Zheng Z."/>
            <person name="Cheng S."/>
            <person name="Spooner D."/>
            <person name="Van Deynze A."/>
            <person name="Simon P."/>
        </authorList>
    </citation>
    <scope>NUCLEOTIDE SEQUENCE [LARGE SCALE GENOMIC DNA]</scope>
    <source>
        <tissue evidence="3">Leaf</tissue>
    </source>
</reference>
<dbReference type="InterPro" id="IPR032795">
    <property type="entry name" value="DUF3741-assoc"/>
</dbReference>
<evidence type="ECO:0000313" key="4">
    <source>
        <dbReference type="EMBL" id="WOG87395.1"/>
    </source>
</evidence>